<evidence type="ECO:0000313" key="2">
    <source>
        <dbReference type="Proteomes" id="UP001172684"/>
    </source>
</evidence>
<keyword evidence="2" id="KW-1185">Reference proteome</keyword>
<comment type="caution">
    <text evidence="1">The sequence shown here is derived from an EMBL/GenBank/DDBJ whole genome shotgun (WGS) entry which is preliminary data.</text>
</comment>
<proteinExistence type="predicted"/>
<dbReference type="EMBL" id="JAPDRL010000010">
    <property type="protein sequence ID" value="KAJ9667788.1"/>
    <property type="molecule type" value="Genomic_DNA"/>
</dbReference>
<organism evidence="1 2">
    <name type="scientific">Coniosporium apollinis</name>
    <dbReference type="NCBI Taxonomy" id="61459"/>
    <lineage>
        <taxon>Eukaryota</taxon>
        <taxon>Fungi</taxon>
        <taxon>Dikarya</taxon>
        <taxon>Ascomycota</taxon>
        <taxon>Pezizomycotina</taxon>
        <taxon>Dothideomycetes</taxon>
        <taxon>Dothideomycetes incertae sedis</taxon>
        <taxon>Coniosporium</taxon>
    </lineage>
</organism>
<protein>
    <submittedName>
        <fullName evidence="1">Uncharacterized protein</fullName>
    </submittedName>
</protein>
<name>A0ABQ9P188_9PEZI</name>
<reference evidence="1" key="1">
    <citation type="submission" date="2022-10" db="EMBL/GenBank/DDBJ databases">
        <title>Culturing micro-colonial fungi from biological soil crusts in the Mojave desert and describing Neophaeococcomyces mojavensis, and introducing the new genera and species Taxawa tesnikishii.</title>
        <authorList>
            <person name="Kurbessoian T."/>
            <person name="Stajich J.E."/>
        </authorList>
    </citation>
    <scope>NUCLEOTIDE SEQUENCE</scope>
    <source>
        <strain evidence="1">TK_1</strain>
    </source>
</reference>
<accession>A0ABQ9P188</accession>
<dbReference type="Proteomes" id="UP001172684">
    <property type="component" value="Unassembled WGS sequence"/>
</dbReference>
<evidence type="ECO:0000313" key="1">
    <source>
        <dbReference type="EMBL" id="KAJ9667788.1"/>
    </source>
</evidence>
<gene>
    <name evidence="1" type="ORF">H2201_001974</name>
</gene>
<sequence>MSSPPLDLPGELKNLIYNLEVPETTMHVPSSGAITVFFSDAEQAYTSSAKAAGAVKAARPAPLALQHVCKTIRRETMVHFYTRTTLVLSSPSAARMFFPRVPPALLARIPPIQLIIKPEGIPFKLLSRLTSLNVDIHHNIAREHLNAKIYPNYLDIMFATGVAIGCQYFSQQTKASTTFRIFSRNAQLMGEMVSGEIRGDSFNVMLASQRCRTMCYGSSGAVWDKNLCACIMQVEKTEDDWVPYEVDYVY</sequence>